<dbReference type="AlphaFoldDB" id="A0A382U2J7"/>
<dbReference type="PANTHER" id="PTHR31340:SF3">
    <property type="entry name" value="MITOCHONDRIAL GENOME MAINTENANCE EXONUCLEASE 1"/>
    <property type="match status" value="1"/>
</dbReference>
<accession>A0A382U2J7</accession>
<protein>
    <recommendedName>
        <fullName evidence="2">PD-(D/E)XK endonuclease-like domain-containing protein</fullName>
    </recommendedName>
</protein>
<dbReference type="Gene3D" id="3.90.320.10">
    <property type="match status" value="1"/>
</dbReference>
<name>A0A382U2J7_9ZZZZ</name>
<gene>
    <name evidence="1" type="ORF">METZ01_LOCUS381046</name>
</gene>
<sequence>MKQFNYDLLENRKKDLIQDNSGPGRVYHSPDGTFPSITNLLFEMVSKKGIQAWEDKIGKDEAQKIKTKTSRRGTRIHGYLEKYMAGDENYLENAPPDHMELVNLAIPQINEKIDNIRGIELGMWSDGLKIAGTSDLIADYEGELAVIDWKTATYIKKEEYIFSYILQGTAYCRMLYEMYGLLPKKVVICSLIRFDSMKYNPMMDEDIYIDWRVFNPLDYIRRLKSVCDAFHFSRRG</sequence>
<dbReference type="EMBL" id="UINC01140825">
    <property type="protein sequence ID" value="SVD28192.1"/>
    <property type="molecule type" value="Genomic_DNA"/>
</dbReference>
<organism evidence="1">
    <name type="scientific">marine metagenome</name>
    <dbReference type="NCBI Taxonomy" id="408172"/>
    <lineage>
        <taxon>unclassified sequences</taxon>
        <taxon>metagenomes</taxon>
        <taxon>ecological metagenomes</taxon>
    </lineage>
</organism>
<dbReference type="InterPro" id="IPR011604">
    <property type="entry name" value="PDDEXK-like_dom_sf"/>
</dbReference>
<proteinExistence type="predicted"/>
<evidence type="ECO:0000313" key="1">
    <source>
        <dbReference type="EMBL" id="SVD28192.1"/>
    </source>
</evidence>
<evidence type="ECO:0008006" key="2">
    <source>
        <dbReference type="Google" id="ProtNLM"/>
    </source>
</evidence>
<dbReference type="PANTHER" id="PTHR31340">
    <property type="entry name" value="MITOCHONDRIAL GENOME MAINTENANCE EXONUCLEASE 1"/>
    <property type="match status" value="1"/>
</dbReference>
<reference evidence="1" key="1">
    <citation type="submission" date="2018-05" db="EMBL/GenBank/DDBJ databases">
        <authorList>
            <person name="Lanie J.A."/>
            <person name="Ng W.-L."/>
            <person name="Kazmierczak K.M."/>
            <person name="Andrzejewski T.M."/>
            <person name="Davidsen T.M."/>
            <person name="Wayne K.J."/>
            <person name="Tettelin H."/>
            <person name="Glass J.I."/>
            <person name="Rusch D."/>
            <person name="Podicherti R."/>
            <person name="Tsui H.-C.T."/>
            <person name="Winkler M.E."/>
        </authorList>
    </citation>
    <scope>NUCLEOTIDE SEQUENCE</scope>
</reference>